<name>B7MW55_ECO81</name>
<dbReference type="Proteomes" id="UP000000748">
    <property type="component" value="Chromosome"/>
</dbReference>
<evidence type="ECO:0000313" key="1">
    <source>
        <dbReference type="EMBL" id="CAR08321.2"/>
    </source>
</evidence>
<protein>
    <submittedName>
        <fullName evidence="1">Uncharacterized protein</fullName>
    </submittedName>
</protein>
<evidence type="ECO:0000313" key="2">
    <source>
        <dbReference type="Proteomes" id="UP000000748"/>
    </source>
</evidence>
<reference evidence="2" key="1">
    <citation type="journal article" date="2009" name="PLoS Genet.">
        <title>Organised genome dynamics in the Escherichia coli species results in highly diverse adaptive paths.</title>
        <authorList>
            <person name="Touchon M."/>
            <person name="Hoede C."/>
            <person name="Tenaillon O."/>
            <person name="Barbe V."/>
            <person name="Baeriswyl S."/>
            <person name="Bidet P."/>
            <person name="Bingen E."/>
            <person name="Bonacorsi S."/>
            <person name="Bouchier C."/>
            <person name="Bouvet O."/>
            <person name="Calteau A."/>
            <person name="Chiapello H."/>
            <person name="Clermont O."/>
            <person name="Cruveiller S."/>
            <person name="Danchin A."/>
            <person name="Diard M."/>
            <person name="Dossat C."/>
            <person name="Karoui M.E."/>
            <person name="Frapy E."/>
            <person name="Garry L."/>
            <person name="Ghigo J.M."/>
            <person name="Gilles A.M."/>
            <person name="Johnson J."/>
            <person name="Le Bouguenec C."/>
            <person name="Lescat M."/>
            <person name="Mangenot S."/>
            <person name="Martinez-Jehanne V."/>
            <person name="Matic I."/>
            <person name="Nassif X."/>
            <person name="Oztas S."/>
            <person name="Petit M.A."/>
            <person name="Pichon C."/>
            <person name="Rouy Z."/>
            <person name="Ruf C.S."/>
            <person name="Schneider D."/>
            <person name="Tourret J."/>
            <person name="Vacherie B."/>
            <person name="Vallenet D."/>
            <person name="Medigue C."/>
            <person name="Rocha E.P.C."/>
            <person name="Denamur E."/>
        </authorList>
    </citation>
    <scope>NUCLEOTIDE SEQUENCE [LARGE SCALE GENOMIC DNA]</scope>
    <source>
        <strain evidence="2">ED1a</strain>
    </source>
</reference>
<organism evidence="1 2">
    <name type="scientific">Escherichia coli O81 (strain ED1a)</name>
    <dbReference type="NCBI Taxonomy" id="585397"/>
    <lineage>
        <taxon>Bacteria</taxon>
        <taxon>Pseudomonadati</taxon>
        <taxon>Pseudomonadota</taxon>
        <taxon>Gammaproteobacteria</taxon>
        <taxon>Enterobacterales</taxon>
        <taxon>Enterobacteriaceae</taxon>
        <taxon>Escherichia</taxon>
    </lineage>
</organism>
<accession>B7MW55</accession>
<proteinExistence type="predicted"/>
<dbReference type="AlphaFoldDB" id="B7MW55"/>
<dbReference type="HOGENOM" id="CLU_180883_0_0_6"/>
<dbReference type="EMBL" id="CU928162">
    <property type="protein sequence ID" value="CAR08321.2"/>
    <property type="molecule type" value="Genomic_DNA"/>
</dbReference>
<gene>
    <name evidence="1" type="ordered locus">ECED1_2130</name>
</gene>
<dbReference type="KEGG" id="ecq:ECED1_2130"/>
<sequence length="85" mass="9687">MGGTDSQRRQPVSGKRMTNRELVDAAIKLAGDFYSMMGYTHRPGFKYWESPHPQEQLVFQMACRAFEVIRGSDVMDAVADLEDEE</sequence>